<organism evidence="2 3">
    <name type="scientific">Sphaerobolus stellatus (strain SS14)</name>
    <dbReference type="NCBI Taxonomy" id="990650"/>
    <lineage>
        <taxon>Eukaryota</taxon>
        <taxon>Fungi</taxon>
        <taxon>Dikarya</taxon>
        <taxon>Basidiomycota</taxon>
        <taxon>Agaricomycotina</taxon>
        <taxon>Agaricomycetes</taxon>
        <taxon>Phallomycetidae</taxon>
        <taxon>Geastrales</taxon>
        <taxon>Sphaerobolaceae</taxon>
        <taxon>Sphaerobolus</taxon>
    </lineage>
</organism>
<keyword evidence="3" id="KW-1185">Reference proteome</keyword>
<dbReference type="Proteomes" id="UP000054279">
    <property type="component" value="Unassembled WGS sequence"/>
</dbReference>
<dbReference type="EMBL" id="KN837206">
    <property type="protein sequence ID" value="KIJ33886.1"/>
    <property type="molecule type" value="Genomic_DNA"/>
</dbReference>
<accession>A0A0C9V9E1</accession>
<feature type="compositionally biased region" description="Polar residues" evidence="1">
    <location>
        <begin position="76"/>
        <end position="94"/>
    </location>
</feature>
<feature type="compositionally biased region" description="Low complexity" evidence="1">
    <location>
        <begin position="140"/>
        <end position="154"/>
    </location>
</feature>
<name>A0A0C9V9E1_SPHS4</name>
<feature type="compositionally biased region" description="Basic residues" evidence="1">
    <location>
        <begin position="46"/>
        <end position="56"/>
    </location>
</feature>
<dbReference type="AlphaFoldDB" id="A0A0C9V9E1"/>
<gene>
    <name evidence="2" type="ORF">M422DRAFT_264010</name>
</gene>
<feature type="region of interest" description="Disordered" evidence="1">
    <location>
        <begin position="21"/>
        <end position="188"/>
    </location>
</feature>
<evidence type="ECO:0000256" key="1">
    <source>
        <dbReference type="SAM" id="MobiDB-lite"/>
    </source>
</evidence>
<proteinExistence type="predicted"/>
<protein>
    <submittedName>
        <fullName evidence="2">Uncharacterized protein</fullName>
    </submittedName>
</protein>
<evidence type="ECO:0000313" key="2">
    <source>
        <dbReference type="EMBL" id="KIJ33886.1"/>
    </source>
</evidence>
<feature type="compositionally biased region" description="Basic and acidic residues" evidence="1">
    <location>
        <begin position="99"/>
        <end position="112"/>
    </location>
</feature>
<sequence length="188" mass="20507">MNPLRIKATATLAIPILQERTGARSKDGTSKTARIGRSQKRLERQGKRRVVARHRPPQAQFLHSHGSPTPLRFSHLSPTNSGGGTYLSTSQTFSRPPAHNHETMSASHEHDRHLFRRYGNGNGWMDGSTSTSDDGSEPDTAVSTSGSVAAAGWSHYPSKPFPASTQFRPGPRSSGYSCSPSRYLSPLR</sequence>
<evidence type="ECO:0000313" key="3">
    <source>
        <dbReference type="Proteomes" id="UP000054279"/>
    </source>
</evidence>
<reference evidence="2 3" key="1">
    <citation type="submission" date="2014-06" db="EMBL/GenBank/DDBJ databases">
        <title>Evolutionary Origins and Diversification of the Mycorrhizal Mutualists.</title>
        <authorList>
            <consortium name="DOE Joint Genome Institute"/>
            <consortium name="Mycorrhizal Genomics Consortium"/>
            <person name="Kohler A."/>
            <person name="Kuo A."/>
            <person name="Nagy L.G."/>
            <person name="Floudas D."/>
            <person name="Copeland A."/>
            <person name="Barry K.W."/>
            <person name="Cichocki N."/>
            <person name="Veneault-Fourrey C."/>
            <person name="LaButti K."/>
            <person name="Lindquist E.A."/>
            <person name="Lipzen A."/>
            <person name="Lundell T."/>
            <person name="Morin E."/>
            <person name="Murat C."/>
            <person name="Riley R."/>
            <person name="Ohm R."/>
            <person name="Sun H."/>
            <person name="Tunlid A."/>
            <person name="Henrissat B."/>
            <person name="Grigoriev I.V."/>
            <person name="Hibbett D.S."/>
            <person name="Martin F."/>
        </authorList>
    </citation>
    <scope>NUCLEOTIDE SEQUENCE [LARGE SCALE GENOMIC DNA]</scope>
    <source>
        <strain evidence="2 3">SS14</strain>
    </source>
</reference>
<dbReference type="HOGENOM" id="CLU_1441894_0_0_1"/>